<dbReference type="Proteomes" id="UP000015441">
    <property type="component" value="Unassembled WGS sequence"/>
</dbReference>
<dbReference type="PROSITE" id="PS51462">
    <property type="entry name" value="NUDIX"/>
    <property type="match status" value="1"/>
</dbReference>
<evidence type="ECO:0000259" key="1">
    <source>
        <dbReference type="PROSITE" id="PS51462"/>
    </source>
</evidence>
<proteinExistence type="predicted"/>
<keyword evidence="2" id="KW-0378">Hydrolase</keyword>
<evidence type="ECO:0000313" key="3">
    <source>
        <dbReference type="Proteomes" id="UP000015441"/>
    </source>
</evidence>
<name>N1JGE3_BLUG1</name>
<keyword evidence="3" id="KW-1185">Reference proteome</keyword>
<dbReference type="SUPFAM" id="SSF55811">
    <property type="entry name" value="Nudix"/>
    <property type="match status" value="1"/>
</dbReference>
<dbReference type="InParanoid" id="N1JGE3"/>
<gene>
    <name evidence="2" type="ORF">BGHDH14_bgh02332</name>
</gene>
<reference evidence="2 3" key="1">
    <citation type="journal article" date="2010" name="Science">
        <title>Genome expansion and gene loss in powdery mildew fungi reveal tradeoffs in extreme parasitism.</title>
        <authorList>
            <person name="Spanu P.D."/>
            <person name="Abbott J.C."/>
            <person name="Amselem J."/>
            <person name="Burgis T.A."/>
            <person name="Soanes D.M."/>
            <person name="Stueber K."/>
            <person name="Ver Loren van Themaat E."/>
            <person name="Brown J.K.M."/>
            <person name="Butcher S.A."/>
            <person name="Gurr S.J."/>
            <person name="Lebrun M.-H."/>
            <person name="Ridout C.J."/>
            <person name="Schulze-Lefert P."/>
            <person name="Talbot N.J."/>
            <person name="Ahmadinejad N."/>
            <person name="Ametz C."/>
            <person name="Barton G.R."/>
            <person name="Benjdia M."/>
            <person name="Bidzinski P."/>
            <person name="Bindschedler L.V."/>
            <person name="Both M."/>
            <person name="Brewer M.T."/>
            <person name="Cadle-Davidson L."/>
            <person name="Cadle-Davidson M.M."/>
            <person name="Collemare J."/>
            <person name="Cramer R."/>
            <person name="Frenkel O."/>
            <person name="Godfrey D."/>
            <person name="Harriman J."/>
            <person name="Hoede C."/>
            <person name="King B.C."/>
            <person name="Klages S."/>
            <person name="Kleemann J."/>
            <person name="Knoll D."/>
            <person name="Koti P.S."/>
            <person name="Kreplak J."/>
            <person name="Lopez-Ruiz F.J."/>
            <person name="Lu X."/>
            <person name="Maekawa T."/>
            <person name="Mahanil S."/>
            <person name="Micali C."/>
            <person name="Milgroom M.G."/>
            <person name="Montana G."/>
            <person name="Noir S."/>
            <person name="O'Connell R.J."/>
            <person name="Oberhaensli S."/>
            <person name="Parlange F."/>
            <person name="Pedersen C."/>
            <person name="Quesneville H."/>
            <person name="Reinhardt R."/>
            <person name="Rott M."/>
            <person name="Sacristan S."/>
            <person name="Schmidt S.M."/>
            <person name="Schoen M."/>
            <person name="Skamnioti P."/>
            <person name="Sommer H."/>
            <person name="Stephens A."/>
            <person name="Takahara H."/>
            <person name="Thordal-Christensen H."/>
            <person name="Vigouroux M."/>
            <person name="Wessling R."/>
            <person name="Wicker T."/>
            <person name="Panstruga R."/>
        </authorList>
    </citation>
    <scope>NUCLEOTIDE SEQUENCE [LARGE SCALE GENOMIC DNA]</scope>
    <source>
        <strain evidence="2">DH14</strain>
    </source>
</reference>
<accession>N1JGE3</accession>
<organism evidence="2 3">
    <name type="scientific">Blumeria graminis f. sp. hordei (strain DH14)</name>
    <name type="common">Barley powdery mildew</name>
    <name type="synonym">Oidium monilioides f. sp. hordei</name>
    <dbReference type="NCBI Taxonomy" id="546991"/>
    <lineage>
        <taxon>Eukaryota</taxon>
        <taxon>Fungi</taxon>
        <taxon>Dikarya</taxon>
        <taxon>Ascomycota</taxon>
        <taxon>Pezizomycotina</taxon>
        <taxon>Leotiomycetes</taxon>
        <taxon>Erysiphales</taxon>
        <taxon>Erysiphaceae</taxon>
        <taxon>Blumeria</taxon>
        <taxon>Blumeria hordei</taxon>
    </lineage>
</organism>
<feature type="domain" description="Nudix hydrolase" evidence="1">
    <location>
        <begin position="26"/>
        <end position="173"/>
    </location>
</feature>
<protein>
    <submittedName>
        <fullName evidence="2">NUDIX hydrolase domain protein</fullName>
    </submittedName>
</protein>
<dbReference type="AlphaFoldDB" id="N1JGE3"/>
<comment type="caution">
    <text evidence="2">The sequence shown here is derived from an EMBL/GenBank/DDBJ whole genome shotgun (WGS) entry which is preliminary data.</text>
</comment>
<dbReference type="GO" id="GO:0016787">
    <property type="term" value="F:hydrolase activity"/>
    <property type="evidence" value="ECO:0007669"/>
    <property type="project" value="UniProtKB-KW"/>
</dbReference>
<dbReference type="InterPro" id="IPR000086">
    <property type="entry name" value="NUDIX_hydrolase_dom"/>
</dbReference>
<sequence>MMYRAFSQSLLRPGSRYLQTHITPQRPRAIVSSFICSPPGPNGEIKFAIFKRSQDVLKYRGKWAVCSGSIEPTDETPEAAARREIFEETRLCDSDIQLLLKTAPYNIRDVHLGLEWEIHSFAWRLTKGVKSIILDSEHTEYCFIEPEELRLFDHVPLLDVGMNKIFLDPNFEP</sequence>
<dbReference type="InterPro" id="IPR015797">
    <property type="entry name" value="NUDIX_hydrolase-like_dom_sf"/>
</dbReference>
<dbReference type="OrthoDB" id="206213at2759"/>
<dbReference type="Gene3D" id="3.90.79.10">
    <property type="entry name" value="Nucleoside Triphosphate Pyrophosphohydrolase"/>
    <property type="match status" value="1"/>
</dbReference>
<dbReference type="eggNOG" id="ENOG502SIEX">
    <property type="taxonomic scope" value="Eukaryota"/>
</dbReference>
<dbReference type="Pfam" id="PF00293">
    <property type="entry name" value="NUDIX"/>
    <property type="match status" value="1"/>
</dbReference>
<dbReference type="EMBL" id="CAUH01004919">
    <property type="protein sequence ID" value="CCU81287.1"/>
    <property type="molecule type" value="Genomic_DNA"/>
</dbReference>
<dbReference type="HOGENOM" id="CLU_124235_0_0_1"/>
<evidence type="ECO:0000313" key="2">
    <source>
        <dbReference type="EMBL" id="CCU81287.1"/>
    </source>
</evidence>
<dbReference type="STRING" id="546991.N1JGE3"/>